<comment type="similarity">
    <text evidence="2 10 11">Belongs to the TonB-dependent receptor family.</text>
</comment>
<evidence type="ECO:0000313" key="15">
    <source>
        <dbReference type="EMBL" id="MFG6464081.1"/>
    </source>
</evidence>
<dbReference type="PANTHER" id="PTHR40980">
    <property type="entry name" value="PLUG DOMAIN-CONTAINING PROTEIN"/>
    <property type="match status" value="1"/>
</dbReference>
<dbReference type="InterPro" id="IPR039426">
    <property type="entry name" value="TonB-dep_rcpt-like"/>
</dbReference>
<dbReference type="NCBIfam" id="TIGR01782">
    <property type="entry name" value="TonB-Xanth-Caul"/>
    <property type="match status" value="1"/>
</dbReference>
<evidence type="ECO:0000256" key="11">
    <source>
        <dbReference type="RuleBase" id="RU003357"/>
    </source>
</evidence>
<keyword evidence="8 15" id="KW-0675">Receptor</keyword>
<dbReference type="InterPro" id="IPR000531">
    <property type="entry name" value="Beta-barrel_TonB"/>
</dbReference>
<evidence type="ECO:0000256" key="2">
    <source>
        <dbReference type="ARBA" id="ARBA00009810"/>
    </source>
</evidence>
<dbReference type="PROSITE" id="PS52016">
    <property type="entry name" value="TONB_DEPENDENT_REC_3"/>
    <property type="match status" value="1"/>
</dbReference>
<feature type="chain" id="PRO_5045734244" evidence="12">
    <location>
        <begin position="42"/>
        <end position="938"/>
    </location>
</feature>
<evidence type="ECO:0000256" key="8">
    <source>
        <dbReference type="ARBA" id="ARBA00023170"/>
    </source>
</evidence>
<reference evidence="15 16" key="1">
    <citation type="submission" date="2024-08" db="EMBL/GenBank/DDBJ databases">
        <authorList>
            <person name="Lu H."/>
        </authorList>
    </citation>
    <scope>NUCLEOTIDE SEQUENCE [LARGE SCALE GENOMIC DNA]</scope>
    <source>
        <strain evidence="15 16">DXS20W</strain>
    </source>
</reference>
<dbReference type="InterPro" id="IPR036942">
    <property type="entry name" value="Beta-barrel_TonB_sf"/>
</dbReference>
<dbReference type="EMBL" id="JBIGHX010000009">
    <property type="protein sequence ID" value="MFG6464081.1"/>
    <property type="molecule type" value="Genomic_DNA"/>
</dbReference>
<dbReference type="Pfam" id="PF00593">
    <property type="entry name" value="TonB_dep_Rec_b-barrel"/>
    <property type="match status" value="1"/>
</dbReference>
<feature type="signal peptide" evidence="12">
    <location>
        <begin position="1"/>
        <end position="41"/>
    </location>
</feature>
<dbReference type="Gene3D" id="2.40.170.20">
    <property type="entry name" value="TonB-dependent receptor, beta-barrel domain"/>
    <property type="match status" value="1"/>
</dbReference>
<evidence type="ECO:0000256" key="3">
    <source>
        <dbReference type="ARBA" id="ARBA00022448"/>
    </source>
</evidence>
<keyword evidence="5 10" id="KW-0812">Transmembrane</keyword>
<evidence type="ECO:0000256" key="6">
    <source>
        <dbReference type="ARBA" id="ARBA00023077"/>
    </source>
</evidence>
<dbReference type="InterPro" id="IPR037066">
    <property type="entry name" value="Plug_dom_sf"/>
</dbReference>
<evidence type="ECO:0000256" key="4">
    <source>
        <dbReference type="ARBA" id="ARBA00022452"/>
    </source>
</evidence>
<evidence type="ECO:0000256" key="5">
    <source>
        <dbReference type="ARBA" id="ARBA00022692"/>
    </source>
</evidence>
<dbReference type="RefSeq" id="WP_394513356.1">
    <property type="nucleotide sequence ID" value="NZ_JBIGHX010000009.1"/>
</dbReference>
<dbReference type="PANTHER" id="PTHR40980:SF3">
    <property type="entry name" value="TONB-DEPENDENT RECEPTOR-LIKE BETA-BARREL DOMAIN-CONTAINING PROTEIN"/>
    <property type="match status" value="1"/>
</dbReference>
<accession>A0ABW7GQI2</accession>
<evidence type="ECO:0000256" key="7">
    <source>
        <dbReference type="ARBA" id="ARBA00023136"/>
    </source>
</evidence>
<keyword evidence="7 10" id="KW-0472">Membrane</keyword>
<dbReference type="Proteomes" id="UP001606302">
    <property type="component" value="Unassembled WGS sequence"/>
</dbReference>
<comment type="caution">
    <text evidence="15">The sequence shown here is derived from an EMBL/GenBank/DDBJ whole genome shotgun (WGS) entry which is preliminary data.</text>
</comment>
<dbReference type="InterPro" id="IPR012910">
    <property type="entry name" value="Plug_dom"/>
</dbReference>
<keyword evidence="6 11" id="KW-0798">TonB box</keyword>
<dbReference type="Gene3D" id="2.170.130.10">
    <property type="entry name" value="TonB-dependent receptor, plug domain"/>
    <property type="match status" value="1"/>
</dbReference>
<keyword evidence="12" id="KW-0732">Signal</keyword>
<evidence type="ECO:0000256" key="1">
    <source>
        <dbReference type="ARBA" id="ARBA00004571"/>
    </source>
</evidence>
<keyword evidence="9 10" id="KW-0998">Cell outer membrane</keyword>
<comment type="subcellular location">
    <subcellularLocation>
        <location evidence="1 10">Cell outer membrane</location>
        <topology evidence="1 10">Multi-pass membrane protein</topology>
    </subcellularLocation>
</comment>
<keyword evidence="4 10" id="KW-1134">Transmembrane beta strand</keyword>
<proteinExistence type="inferred from homology"/>
<dbReference type="SUPFAM" id="SSF56935">
    <property type="entry name" value="Porins"/>
    <property type="match status" value="1"/>
</dbReference>
<dbReference type="InterPro" id="IPR010104">
    <property type="entry name" value="TonB_rcpt_bac"/>
</dbReference>
<evidence type="ECO:0000259" key="13">
    <source>
        <dbReference type="Pfam" id="PF00593"/>
    </source>
</evidence>
<name>A0ABW7GQI2_9BURK</name>
<evidence type="ECO:0000259" key="14">
    <source>
        <dbReference type="Pfam" id="PF07715"/>
    </source>
</evidence>
<keyword evidence="16" id="KW-1185">Reference proteome</keyword>
<dbReference type="Pfam" id="PF07715">
    <property type="entry name" value="Plug"/>
    <property type="match status" value="1"/>
</dbReference>
<keyword evidence="3 10" id="KW-0813">Transport</keyword>
<evidence type="ECO:0000256" key="12">
    <source>
        <dbReference type="SAM" id="SignalP"/>
    </source>
</evidence>
<feature type="domain" description="TonB-dependent receptor-like beta-barrel" evidence="13">
    <location>
        <begin position="437"/>
        <end position="905"/>
    </location>
</feature>
<gene>
    <name evidence="15" type="ORF">ACG04Q_21105</name>
</gene>
<evidence type="ECO:0000256" key="9">
    <source>
        <dbReference type="ARBA" id="ARBA00023237"/>
    </source>
</evidence>
<evidence type="ECO:0000256" key="10">
    <source>
        <dbReference type="PROSITE-ProRule" id="PRU01360"/>
    </source>
</evidence>
<organism evidence="15 16">
    <name type="scientific">Pelomonas lactea</name>
    <dbReference type="NCBI Taxonomy" id="3299030"/>
    <lineage>
        <taxon>Bacteria</taxon>
        <taxon>Pseudomonadati</taxon>
        <taxon>Pseudomonadota</taxon>
        <taxon>Betaproteobacteria</taxon>
        <taxon>Burkholderiales</taxon>
        <taxon>Sphaerotilaceae</taxon>
        <taxon>Roseateles</taxon>
    </lineage>
</organism>
<evidence type="ECO:0000313" key="16">
    <source>
        <dbReference type="Proteomes" id="UP001606302"/>
    </source>
</evidence>
<protein>
    <submittedName>
        <fullName evidence="15">TonB-dependent receptor</fullName>
    </submittedName>
</protein>
<feature type="domain" description="TonB-dependent receptor plug" evidence="14">
    <location>
        <begin position="69"/>
        <end position="189"/>
    </location>
</feature>
<sequence>MSHHSPDFIGHNEEQFMKVKQTPISQAVFVALLGASSYAMAQQAPATQQLETVTVTGIRASQEKSLSVKRNADTHIDVISAEDIGKMPDKNVADSLARIPGVTILNSPSGGSGGFDERDRVGLRGTNPSLTQTLLDRHAVANGDWFVLDQTGAGVGRSVSFSLLPSELVSRVEVHKNASASDIEGGTAGSVNIVTRKPLDFAKALTFEAGIGAVYADLAKKTDPQLSALLAWKNESKTFGVLVQAFNEKRHLRRDGVETFAHDGLLSLTPISTDNNPDVIAQNPALKGVLFPNLIGAAYFTQERERKGGVISAQIKPSKDVEMTLTGMSSKMDADNYNRNYMLSNWWALSRTPVLSGTAVDPSTNILTKASFTFATPTNIGVYDLISRKASAETNFVNLEGSWQVSSALKLSGNVGTSTGKGKTLSQDVFEGDIRATGGSYELKGSGEAPAFNFTGLTPPAGETGTPFGLDWIFGDQNVVVQDKETWAQVDAEYALDAGILKSLKFGARSAQHKRYTDGPIIGQGPNWGAPVKNSVSGLSIGLTNAQYNQAYPGNFGEGLGSGFPTNIRFPDAATLAEYAKTAAVRPIERRRVAAEYSVKEKVTAGYLQGNLEGEGWNGNVGVRLVNTKTTSLVWVPTKDTAAPGYAISPWCDGGGCYQTFRNNNYTDVLPSASIRIDVTPKVVARMALSRTITRPDYTALSASQATGSYRDITGQAVGTGTSGNPELTPIRSTNFDANIEWYFAPRAFVSMGAFHMNMGSYIIDGIKRATLRTEVTNAPTGTFVNAPFDLTTQINKKASVTGLEFAFETPIFNNFGVSANYTYADGHDASGHVLRGSVKHTANLGGFFENDQFSARVNYGYNSDNFLGRDRGTDYYQRGSAVLSASLGYKLNENFAVSLDAQNLNDPTLKYYGDFKSEPRAIYKNGRQFYLTARVKY</sequence>